<evidence type="ECO:0000313" key="3">
    <source>
        <dbReference type="Proteomes" id="UP001235939"/>
    </source>
</evidence>
<evidence type="ECO:0000313" key="2">
    <source>
        <dbReference type="EMBL" id="UYV69732.1"/>
    </source>
</evidence>
<keyword evidence="1" id="KW-0472">Membrane</keyword>
<reference evidence="2 3" key="1">
    <citation type="submission" date="2022-01" db="EMBL/GenBank/DDBJ databases">
        <title>A chromosomal length assembly of Cordylochernes scorpioides.</title>
        <authorList>
            <person name="Zeh D."/>
            <person name="Zeh J."/>
        </authorList>
    </citation>
    <scope>NUCLEOTIDE SEQUENCE [LARGE SCALE GENOMIC DNA]</scope>
    <source>
        <strain evidence="2">IN4F17</strain>
        <tissue evidence="2">Whole Body</tissue>
    </source>
</reference>
<name>A0ABY6KLJ5_9ARAC</name>
<keyword evidence="1" id="KW-1133">Transmembrane helix</keyword>
<dbReference type="Proteomes" id="UP001235939">
    <property type="component" value="Chromosome 07"/>
</dbReference>
<organism evidence="2 3">
    <name type="scientific">Cordylochernes scorpioides</name>
    <dbReference type="NCBI Taxonomy" id="51811"/>
    <lineage>
        <taxon>Eukaryota</taxon>
        <taxon>Metazoa</taxon>
        <taxon>Ecdysozoa</taxon>
        <taxon>Arthropoda</taxon>
        <taxon>Chelicerata</taxon>
        <taxon>Arachnida</taxon>
        <taxon>Pseudoscorpiones</taxon>
        <taxon>Cheliferoidea</taxon>
        <taxon>Chernetidae</taxon>
        <taxon>Cordylochernes</taxon>
    </lineage>
</organism>
<protein>
    <submittedName>
        <fullName evidence="2">Uncharacterized protein</fullName>
    </submittedName>
</protein>
<dbReference type="EMBL" id="CP092869">
    <property type="protein sequence ID" value="UYV69732.1"/>
    <property type="molecule type" value="Genomic_DNA"/>
</dbReference>
<feature type="transmembrane region" description="Helical" evidence="1">
    <location>
        <begin position="68"/>
        <end position="86"/>
    </location>
</feature>
<proteinExistence type="predicted"/>
<evidence type="ECO:0000256" key="1">
    <source>
        <dbReference type="SAM" id="Phobius"/>
    </source>
</evidence>
<accession>A0ABY6KLJ5</accession>
<gene>
    <name evidence="2" type="ORF">LAZ67_7000519</name>
</gene>
<keyword evidence="1" id="KW-0812">Transmembrane</keyword>
<keyword evidence="3" id="KW-1185">Reference proteome</keyword>
<sequence>MALKGRRFDTRESIITDSKKVLKNIPKDAFSKCLTEDSPWGYKTEKPMKKGSVVLAAPSLSPSFQNRVLVSVWLWVMIVLTTGFSGNMKANMMFKEPPQRLDTLEDLVAAEGVRVLVPEGSVMQATAMVGRYILDLHNIDISYYYGLSHSKILGLKSLRSEAGKKFWKKILDSDGVQDVKEVFTDDNMDQVLQLRAIMIFDPFAMIAKLVRRCSNLQSGNQFYFSKYELLSLHLMVSYNPRLDRDFVAIMDRSCCSGSMSLFYKAAAIAGHENMWSENGVGLVASRTTADGDARSNTSR</sequence>